<dbReference type="Proteomes" id="UP000887577">
    <property type="component" value="Unplaced"/>
</dbReference>
<name>A0A914ZE63_9BILA</name>
<feature type="region of interest" description="Disordered" evidence="1">
    <location>
        <begin position="485"/>
        <end position="511"/>
    </location>
</feature>
<proteinExistence type="predicted"/>
<sequence>MCLSCIWKVVINLQKGIICRLFRYHYDKAVKYALQAPKIQRETYKRERFDSLKVDPFIDFISSDIVVTGLPFGTKTLKLSNTKLEIPSTLRLQKHFEIIEMFENHMQERGQSHLVLPRSTMFHLLEVCSAKRTTAITCVDYFISNGIDGMNDIINLIDKWGQKGTFTLHDTKVLKHHVLESLQYLRTQYLVNVNETSNVPSHCAKHALSSATDGRMQANERDHEHDGFCERCLKLVKTMEKVNSLAKLQKENIEADDIVDQRLLREAEEDLSVAQNAIESIKKLQEHFLKSVYSDEYRKFIIENVIDDQTALLTIDFAQKYLQDWYKQTQQQYFARRGMSWEVTHVFIKKNGELLEHTFIHLIENEKQDARTVLAILKDVLLKLKEQNIVKVVARTDNAGCYHCKDVLMSLKHVIKETGVKILRWSFSEPQSGKSSADRKAATVKTRLRAHLDKKNNIESEADMFTALTNPHPLRYMTITRATVDSSTPVPNSVDSTPLPNSAPIAPKTFP</sequence>
<dbReference type="PANTHER" id="PTHR33845">
    <property type="entry name" value="C2H2-TYPE DOMAIN-CONTAINING PROTEIN"/>
    <property type="match status" value="1"/>
</dbReference>
<keyword evidence="2" id="KW-1185">Reference proteome</keyword>
<dbReference type="PANTHER" id="PTHR33845:SF1">
    <property type="entry name" value="C2H2-TYPE DOMAIN-CONTAINING PROTEIN"/>
    <property type="match status" value="1"/>
</dbReference>
<feature type="compositionally biased region" description="Polar residues" evidence="1">
    <location>
        <begin position="485"/>
        <end position="500"/>
    </location>
</feature>
<dbReference type="AlphaFoldDB" id="A0A914ZE63"/>
<organism evidence="2 3">
    <name type="scientific">Panagrolaimus superbus</name>
    <dbReference type="NCBI Taxonomy" id="310955"/>
    <lineage>
        <taxon>Eukaryota</taxon>
        <taxon>Metazoa</taxon>
        <taxon>Ecdysozoa</taxon>
        <taxon>Nematoda</taxon>
        <taxon>Chromadorea</taxon>
        <taxon>Rhabditida</taxon>
        <taxon>Tylenchina</taxon>
        <taxon>Panagrolaimomorpha</taxon>
        <taxon>Panagrolaimoidea</taxon>
        <taxon>Panagrolaimidae</taxon>
        <taxon>Panagrolaimus</taxon>
    </lineage>
</organism>
<accession>A0A914ZE63</accession>
<dbReference type="WBParaSite" id="PSU_v2.g8560.t1">
    <property type="protein sequence ID" value="PSU_v2.g8560.t1"/>
    <property type="gene ID" value="PSU_v2.g8560"/>
</dbReference>
<evidence type="ECO:0000313" key="3">
    <source>
        <dbReference type="WBParaSite" id="PSU_v2.g8560.t1"/>
    </source>
</evidence>
<evidence type="ECO:0000313" key="2">
    <source>
        <dbReference type="Proteomes" id="UP000887577"/>
    </source>
</evidence>
<evidence type="ECO:0000256" key="1">
    <source>
        <dbReference type="SAM" id="MobiDB-lite"/>
    </source>
</evidence>
<reference evidence="3" key="1">
    <citation type="submission" date="2022-11" db="UniProtKB">
        <authorList>
            <consortium name="WormBaseParasite"/>
        </authorList>
    </citation>
    <scope>IDENTIFICATION</scope>
</reference>
<protein>
    <submittedName>
        <fullName evidence="3">Transposase</fullName>
    </submittedName>
</protein>